<dbReference type="InterPro" id="IPR050330">
    <property type="entry name" value="Bact_OuterMem_StrucFunc"/>
</dbReference>
<dbReference type="InParanoid" id="A0A330L4I1"/>
<gene>
    <name evidence="3" type="ORF">NITLEN_100095</name>
</gene>
<evidence type="ECO:0000256" key="1">
    <source>
        <dbReference type="PROSITE-ProRule" id="PRU00473"/>
    </source>
</evidence>
<reference evidence="4" key="1">
    <citation type="submission" date="2018-04" db="EMBL/GenBank/DDBJ databases">
        <authorList>
            <person name="Lucker S."/>
            <person name="Sakoula D."/>
        </authorList>
    </citation>
    <scope>NUCLEOTIDE SEQUENCE [LARGE SCALE GENOMIC DNA]</scope>
</reference>
<evidence type="ECO:0000313" key="4">
    <source>
        <dbReference type="Proteomes" id="UP000248168"/>
    </source>
</evidence>
<accession>A0A330L4I1</accession>
<name>A0A330L4I1_9BACT</name>
<dbReference type="Pfam" id="PF00691">
    <property type="entry name" value="OmpA"/>
    <property type="match status" value="1"/>
</dbReference>
<dbReference type="EMBL" id="OUNR01000002">
    <property type="protein sequence ID" value="SPP64225.1"/>
    <property type="molecule type" value="Genomic_DNA"/>
</dbReference>
<sequence>MAVRTTHTAPTLFILGVLLTSCSAPPPPVATPAPVSQEVQFHTMWDDIYERLKPEIQNGSIIVERGKVGTTTLAPADSHKVRHEVRLPSATQAAHIDGAPLIIPADNTTDAAAALSREASLNEFIRIRLSDRVLFASGDDRISEEGTTVLARLGAILQDEANIQIAIQGHTDNKPIRDRLRHRFTDNQALSQARASNAAAILKRSGIPLSWLTLQWFGENQPLLPNDSEESRKKNRRVEILITPKEHP</sequence>
<evidence type="ECO:0000313" key="3">
    <source>
        <dbReference type="EMBL" id="SPP64225.1"/>
    </source>
</evidence>
<feature type="domain" description="OmpA-like" evidence="2">
    <location>
        <begin position="122"/>
        <end position="246"/>
    </location>
</feature>
<dbReference type="Gene3D" id="3.30.1330.60">
    <property type="entry name" value="OmpA-like domain"/>
    <property type="match status" value="1"/>
</dbReference>
<dbReference type="PANTHER" id="PTHR30329:SF21">
    <property type="entry name" value="LIPOPROTEIN YIAD-RELATED"/>
    <property type="match status" value="1"/>
</dbReference>
<dbReference type="CDD" id="cd07185">
    <property type="entry name" value="OmpA_C-like"/>
    <property type="match status" value="1"/>
</dbReference>
<protein>
    <recommendedName>
        <fullName evidence="2">OmpA-like domain-containing protein</fullName>
    </recommendedName>
</protein>
<dbReference type="PROSITE" id="PS51123">
    <property type="entry name" value="OMPA_2"/>
    <property type="match status" value="1"/>
</dbReference>
<proteinExistence type="predicted"/>
<dbReference type="RefSeq" id="WP_181416663.1">
    <property type="nucleotide sequence ID" value="NZ_OUNR01000002.1"/>
</dbReference>
<organism evidence="3 4">
    <name type="scientific">Nitrospira lenta</name>
    <dbReference type="NCBI Taxonomy" id="1436998"/>
    <lineage>
        <taxon>Bacteria</taxon>
        <taxon>Pseudomonadati</taxon>
        <taxon>Nitrospirota</taxon>
        <taxon>Nitrospiria</taxon>
        <taxon>Nitrospirales</taxon>
        <taxon>Nitrospiraceae</taxon>
        <taxon>Nitrospira</taxon>
    </lineage>
</organism>
<dbReference type="PROSITE" id="PS51257">
    <property type="entry name" value="PROKAR_LIPOPROTEIN"/>
    <property type="match status" value="1"/>
</dbReference>
<dbReference type="AlphaFoldDB" id="A0A330L4I1"/>
<keyword evidence="4" id="KW-1185">Reference proteome</keyword>
<evidence type="ECO:0000259" key="2">
    <source>
        <dbReference type="PROSITE" id="PS51123"/>
    </source>
</evidence>
<dbReference type="Proteomes" id="UP000248168">
    <property type="component" value="Unassembled WGS sequence"/>
</dbReference>
<dbReference type="InterPro" id="IPR036737">
    <property type="entry name" value="OmpA-like_sf"/>
</dbReference>
<dbReference type="PANTHER" id="PTHR30329">
    <property type="entry name" value="STATOR ELEMENT OF FLAGELLAR MOTOR COMPLEX"/>
    <property type="match status" value="1"/>
</dbReference>
<keyword evidence="1" id="KW-0472">Membrane</keyword>
<dbReference type="InterPro" id="IPR006665">
    <property type="entry name" value="OmpA-like"/>
</dbReference>
<dbReference type="GO" id="GO:0016020">
    <property type="term" value="C:membrane"/>
    <property type="evidence" value="ECO:0007669"/>
    <property type="project" value="UniProtKB-UniRule"/>
</dbReference>
<dbReference type="SUPFAM" id="SSF103088">
    <property type="entry name" value="OmpA-like"/>
    <property type="match status" value="1"/>
</dbReference>